<name>A0A418V8X7_9DEIO</name>
<comment type="similarity">
    <text evidence="1">Belongs to the 2-oxoacid dehydrogenase family.</text>
</comment>
<feature type="compositionally biased region" description="Low complexity" evidence="2">
    <location>
        <begin position="206"/>
        <end position="215"/>
    </location>
</feature>
<dbReference type="SUPFAM" id="SSF47005">
    <property type="entry name" value="Peripheral subunit-binding domain of 2-oxo acid dehydrogenase complex"/>
    <property type="match status" value="1"/>
</dbReference>
<evidence type="ECO:0000313" key="5">
    <source>
        <dbReference type="Proteomes" id="UP000286287"/>
    </source>
</evidence>
<gene>
    <name evidence="4" type="ORF">D3875_14510</name>
</gene>
<evidence type="ECO:0000256" key="2">
    <source>
        <dbReference type="SAM" id="MobiDB-lite"/>
    </source>
</evidence>
<evidence type="ECO:0000259" key="3">
    <source>
        <dbReference type="PROSITE" id="PS51826"/>
    </source>
</evidence>
<accession>A0A418V8X7</accession>
<dbReference type="OrthoDB" id="69006at2"/>
<feature type="domain" description="Peripheral subunit-binding (PSBD)" evidence="3">
    <location>
        <begin position="3"/>
        <end position="40"/>
    </location>
</feature>
<comment type="caution">
    <text evidence="4">The sequence shown here is derived from an EMBL/GenBank/DDBJ whole genome shotgun (WGS) entry which is preliminary data.</text>
</comment>
<feature type="region of interest" description="Disordered" evidence="2">
    <location>
        <begin position="259"/>
        <end position="285"/>
    </location>
</feature>
<sequence length="480" mass="48725">MERIAPLAKILAEANGIEWETLHGTGPGGQIVEQDILDYLTRVMSGEAEPPSTPVDAPPPDWDGNDVPGAGMFDAAALSKAGVESDIAEFVSQGRPAGPQIPGTATPALETSDFELDDQELVPAPAPADVQNTAQNAAPLGETSGSMISAPAAPAATVGGLGSLLSRLYHKEEPAPTTTPVAAAATPTAPSVPSMEVAPPAPVAAPEPAQAALEPQVADVPTDVVEPVPARAPEAPQVEAAAVETPIAEPAVAQAFATQTPAAAAPAPEPQVAEPQRPAEPARMPEPVTEAVAPVAPAAASAPVPTAPVSTAPVYSGPTSEVPRDAVWFGTYLRRSADLGTLQGLQAQLGEALERDVPLALMVARAAQRHLPLLGLQSVAMQNIGANQALGVGAGQSSGIRDALSAMDSHHDGTPDLLVVDAGSMGLDDLHYPHTLTLSVGRVQDGQASLSLQGEVDTGKAAQFLAKVADTLEKPVILLV</sequence>
<feature type="region of interest" description="Disordered" evidence="2">
    <location>
        <begin position="174"/>
        <end position="215"/>
    </location>
</feature>
<dbReference type="InterPro" id="IPR004167">
    <property type="entry name" value="PSBD"/>
</dbReference>
<protein>
    <recommendedName>
        <fullName evidence="3">Peripheral subunit-binding (PSBD) domain-containing protein</fullName>
    </recommendedName>
</protein>
<dbReference type="RefSeq" id="WP_119764839.1">
    <property type="nucleotide sequence ID" value="NZ_QYUJ01000014.1"/>
</dbReference>
<feature type="compositionally biased region" description="Low complexity" evidence="2">
    <location>
        <begin position="175"/>
        <end position="198"/>
    </location>
</feature>
<dbReference type="Proteomes" id="UP000286287">
    <property type="component" value="Unassembled WGS sequence"/>
</dbReference>
<dbReference type="EMBL" id="QYUJ01000014">
    <property type="protein sequence ID" value="RJF72574.1"/>
    <property type="molecule type" value="Genomic_DNA"/>
</dbReference>
<dbReference type="InterPro" id="IPR036625">
    <property type="entry name" value="E3-bd_dom_sf"/>
</dbReference>
<organism evidence="4 5">
    <name type="scientific">Deinococcus cavernae</name>
    <dbReference type="NCBI Taxonomy" id="2320857"/>
    <lineage>
        <taxon>Bacteria</taxon>
        <taxon>Thermotogati</taxon>
        <taxon>Deinococcota</taxon>
        <taxon>Deinococci</taxon>
        <taxon>Deinococcales</taxon>
        <taxon>Deinococcaceae</taxon>
        <taxon>Deinococcus</taxon>
    </lineage>
</organism>
<reference evidence="4 5" key="1">
    <citation type="submission" date="2018-09" db="EMBL/GenBank/DDBJ databases">
        <authorList>
            <person name="Zhu H."/>
        </authorList>
    </citation>
    <scope>NUCLEOTIDE SEQUENCE [LARGE SCALE GENOMIC DNA]</scope>
    <source>
        <strain evidence="4 5">K2S05-167</strain>
    </source>
</reference>
<dbReference type="AlphaFoldDB" id="A0A418V8X7"/>
<proteinExistence type="inferred from homology"/>
<dbReference type="PROSITE" id="PS51826">
    <property type="entry name" value="PSBD"/>
    <property type="match status" value="1"/>
</dbReference>
<keyword evidence="5" id="KW-1185">Reference proteome</keyword>
<dbReference type="GO" id="GO:0016746">
    <property type="term" value="F:acyltransferase activity"/>
    <property type="evidence" value="ECO:0007669"/>
    <property type="project" value="InterPro"/>
</dbReference>
<evidence type="ECO:0000256" key="1">
    <source>
        <dbReference type="ARBA" id="ARBA00007317"/>
    </source>
</evidence>
<dbReference type="Pfam" id="PF02817">
    <property type="entry name" value="E3_binding"/>
    <property type="match status" value="1"/>
</dbReference>
<evidence type="ECO:0000313" key="4">
    <source>
        <dbReference type="EMBL" id="RJF72574.1"/>
    </source>
</evidence>
<dbReference type="Gene3D" id="4.10.320.10">
    <property type="entry name" value="E3-binding domain"/>
    <property type="match status" value="1"/>
</dbReference>